<evidence type="ECO:0000256" key="1">
    <source>
        <dbReference type="SAM" id="MobiDB-lite"/>
    </source>
</evidence>
<name>A0A9P9E9Y3_9HYPO</name>
<proteinExistence type="predicted"/>
<dbReference type="Proteomes" id="UP000738349">
    <property type="component" value="Unassembled WGS sequence"/>
</dbReference>
<gene>
    <name evidence="2" type="ORF">EDB81DRAFT_804746</name>
</gene>
<dbReference type="AlphaFoldDB" id="A0A9P9E9Y3"/>
<keyword evidence="3" id="KW-1185">Reference proteome</keyword>
<feature type="compositionally biased region" description="Basic residues" evidence="1">
    <location>
        <begin position="89"/>
        <end position="99"/>
    </location>
</feature>
<accession>A0A9P9E9Y3</accession>
<evidence type="ECO:0000313" key="3">
    <source>
        <dbReference type="Proteomes" id="UP000738349"/>
    </source>
</evidence>
<dbReference type="EMBL" id="JAGMUV010000015">
    <property type="protein sequence ID" value="KAH7133613.1"/>
    <property type="molecule type" value="Genomic_DNA"/>
</dbReference>
<comment type="caution">
    <text evidence="2">The sequence shown here is derived from an EMBL/GenBank/DDBJ whole genome shotgun (WGS) entry which is preliminary data.</text>
</comment>
<evidence type="ECO:0000313" key="2">
    <source>
        <dbReference type="EMBL" id="KAH7133613.1"/>
    </source>
</evidence>
<feature type="region of interest" description="Disordered" evidence="1">
    <location>
        <begin position="71"/>
        <end position="102"/>
    </location>
</feature>
<feature type="compositionally biased region" description="Basic and acidic residues" evidence="1">
    <location>
        <begin position="159"/>
        <end position="169"/>
    </location>
</feature>
<feature type="compositionally biased region" description="Polar residues" evidence="1">
    <location>
        <begin position="71"/>
        <end position="83"/>
    </location>
</feature>
<feature type="region of interest" description="Disordered" evidence="1">
    <location>
        <begin position="142"/>
        <end position="202"/>
    </location>
</feature>
<protein>
    <submittedName>
        <fullName evidence="2">Uncharacterized protein</fullName>
    </submittedName>
</protein>
<sequence length="280" mass="30169">MYYARSAACTSVRAALHTRITHKHSTQFSLASRARYSGQWHGKPAITRASRCIRASYALASTRVLAQSSWATPSGHNNNNTKTLEAPCSKHRTRTRGSRAPKGGVRNCAPLVCLTQPHSLFFSRTSYVTLSLLSSVENANATAGGETHTEQINATAGKEFPRGGEGERKGRSKNTPPPSALQRPAVTEPGCSGKSPRARPCASRGWCQRMDAGKGQQPSLGLLRPGRRVVFCRASFVSEQFLQDGALSFASRWAGTLPSVFPFPGDEEGGEGPWIDDLAV</sequence>
<reference evidence="2" key="1">
    <citation type="journal article" date="2021" name="Nat. Commun.">
        <title>Genetic determinants of endophytism in the Arabidopsis root mycobiome.</title>
        <authorList>
            <person name="Mesny F."/>
            <person name="Miyauchi S."/>
            <person name="Thiergart T."/>
            <person name="Pickel B."/>
            <person name="Atanasova L."/>
            <person name="Karlsson M."/>
            <person name="Huettel B."/>
            <person name="Barry K.W."/>
            <person name="Haridas S."/>
            <person name="Chen C."/>
            <person name="Bauer D."/>
            <person name="Andreopoulos W."/>
            <person name="Pangilinan J."/>
            <person name="LaButti K."/>
            <person name="Riley R."/>
            <person name="Lipzen A."/>
            <person name="Clum A."/>
            <person name="Drula E."/>
            <person name="Henrissat B."/>
            <person name="Kohler A."/>
            <person name="Grigoriev I.V."/>
            <person name="Martin F.M."/>
            <person name="Hacquard S."/>
        </authorList>
    </citation>
    <scope>NUCLEOTIDE SEQUENCE</scope>
    <source>
        <strain evidence="2">MPI-CAGE-AT-0147</strain>
    </source>
</reference>
<organism evidence="2 3">
    <name type="scientific">Dactylonectria macrodidyma</name>
    <dbReference type="NCBI Taxonomy" id="307937"/>
    <lineage>
        <taxon>Eukaryota</taxon>
        <taxon>Fungi</taxon>
        <taxon>Dikarya</taxon>
        <taxon>Ascomycota</taxon>
        <taxon>Pezizomycotina</taxon>
        <taxon>Sordariomycetes</taxon>
        <taxon>Hypocreomycetidae</taxon>
        <taxon>Hypocreales</taxon>
        <taxon>Nectriaceae</taxon>
        <taxon>Dactylonectria</taxon>
    </lineage>
</organism>